<keyword evidence="1" id="KW-0472">Membrane</keyword>
<dbReference type="InterPro" id="IPR007272">
    <property type="entry name" value="Sulf_transp_TsuA/YedE"/>
</dbReference>
<organism evidence="2 3">
    <name type="scientific">Stygiobacter electus</name>
    <dbReference type="NCBI Taxonomy" id="3032292"/>
    <lineage>
        <taxon>Bacteria</taxon>
        <taxon>Pseudomonadati</taxon>
        <taxon>Ignavibacteriota</taxon>
        <taxon>Ignavibacteria</taxon>
        <taxon>Ignavibacteriales</taxon>
        <taxon>Melioribacteraceae</taxon>
        <taxon>Stygiobacter</taxon>
    </lineage>
</organism>
<keyword evidence="1" id="KW-1133">Transmembrane helix</keyword>
<dbReference type="Pfam" id="PF04143">
    <property type="entry name" value="Sulf_transp"/>
    <property type="match status" value="1"/>
</dbReference>
<feature type="transmembrane region" description="Helical" evidence="1">
    <location>
        <begin position="52"/>
        <end position="72"/>
    </location>
</feature>
<keyword evidence="3" id="KW-1185">Reference proteome</keyword>
<comment type="caution">
    <text evidence="2">The sequence shown here is derived from an EMBL/GenBank/DDBJ whole genome shotgun (WGS) entry which is preliminary data.</text>
</comment>
<gene>
    <name evidence="2" type="ORF">P0M35_10980</name>
</gene>
<feature type="transmembrane region" description="Helical" evidence="1">
    <location>
        <begin position="164"/>
        <end position="186"/>
    </location>
</feature>
<evidence type="ECO:0000313" key="3">
    <source>
        <dbReference type="Proteomes" id="UP001221302"/>
    </source>
</evidence>
<accession>A0AAE3TD76</accession>
<dbReference type="AlphaFoldDB" id="A0AAE3TD76"/>
<evidence type="ECO:0000256" key="1">
    <source>
        <dbReference type="SAM" id="Phobius"/>
    </source>
</evidence>
<feature type="transmembrane region" description="Helical" evidence="1">
    <location>
        <begin position="12"/>
        <end position="31"/>
    </location>
</feature>
<feature type="transmembrane region" description="Helical" evidence="1">
    <location>
        <begin position="92"/>
        <end position="116"/>
    </location>
</feature>
<reference evidence="2" key="1">
    <citation type="submission" date="2023-03" db="EMBL/GenBank/DDBJ databases">
        <title>Stygiobacter electus gen. nov., sp. nov., facultatively anaerobic thermotolerant bacterium of the class Ignavibacteria from a well of Yessentuki mineral water deposit.</title>
        <authorList>
            <person name="Podosokorskaya O.A."/>
            <person name="Elcheninov A.G."/>
            <person name="Petrova N.F."/>
            <person name="Zavarzina D.G."/>
            <person name="Kublanov I.V."/>
            <person name="Merkel A.Y."/>
        </authorList>
    </citation>
    <scope>NUCLEOTIDE SEQUENCE</scope>
    <source>
        <strain evidence="2">09-Me</strain>
    </source>
</reference>
<keyword evidence="1" id="KW-0812">Transmembrane</keyword>
<name>A0AAE3TD76_9BACT</name>
<proteinExistence type="predicted"/>
<sequence>MMPYYKFDYFGFDFSLVIAFVIGIGFGFALERGGFGNARILAAQFYFTNMRVLKVMFSAIVTAMIGLFYFAWIGWLDLSLIYIGDTYLVPQIVGGFILGVGFTIGGYCPGTSFVSASTGRKDGIVFILGILFGIFVFGEIFPLIEDFYYSTNLGRATLPDALGLPYGMVVFLVVLMAIGAFALAGWGEKVMSKKNWSRC</sequence>
<dbReference type="Proteomes" id="UP001221302">
    <property type="component" value="Unassembled WGS sequence"/>
</dbReference>
<feature type="transmembrane region" description="Helical" evidence="1">
    <location>
        <begin position="123"/>
        <end position="144"/>
    </location>
</feature>
<evidence type="ECO:0000313" key="2">
    <source>
        <dbReference type="EMBL" id="MDF1612675.1"/>
    </source>
</evidence>
<dbReference type="RefSeq" id="WP_321536446.1">
    <property type="nucleotide sequence ID" value="NZ_JARGDL010000016.1"/>
</dbReference>
<dbReference type="EMBL" id="JARGDL010000016">
    <property type="protein sequence ID" value="MDF1612675.1"/>
    <property type="molecule type" value="Genomic_DNA"/>
</dbReference>
<protein>
    <submittedName>
        <fullName evidence="2">YeeE/YedE thiosulfate transporter family protein</fullName>
    </submittedName>
</protein>